<reference evidence="1 2" key="1">
    <citation type="submission" date="2016-10" db="EMBL/GenBank/DDBJ databases">
        <authorList>
            <person name="Varghese N."/>
            <person name="Submissions S."/>
        </authorList>
    </citation>
    <scope>NUCLEOTIDE SEQUENCE [LARGE SCALE GENOMIC DNA]</scope>
    <source>
        <strain evidence="1 2">LMG 18378</strain>
    </source>
</reference>
<evidence type="ECO:0000313" key="2">
    <source>
        <dbReference type="Proteomes" id="UP000183385"/>
    </source>
</evidence>
<dbReference type="Proteomes" id="UP000183385">
    <property type="component" value="Unassembled WGS sequence"/>
</dbReference>
<proteinExistence type="predicted"/>
<dbReference type="AlphaFoldDB" id="A0AAQ1QZV5"/>
<comment type="caution">
    <text evidence="1">The sequence shown here is derived from an EMBL/GenBank/DDBJ whole genome shotgun (WGS) entry which is preliminary data.</text>
</comment>
<keyword evidence="2" id="KW-1185">Reference proteome</keyword>
<dbReference type="PIRSF" id="PIRSF037181">
    <property type="entry name" value="DGC"/>
    <property type="match status" value="1"/>
</dbReference>
<dbReference type="Pfam" id="PF08859">
    <property type="entry name" value="DGC"/>
    <property type="match status" value="1"/>
</dbReference>
<dbReference type="EMBL" id="FOLS01000034">
    <property type="protein sequence ID" value="SFD70050.1"/>
    <property type="molecule type" value="Genomic_DNA"/>
</dbReference>
<accession>A0AAQ1QZV5</accession>
<evidence type="ECO:0000313" key="1">
    <source>
        <dbReference type="EMBL" id="SFD70050.1"/>
    </source>
</evidence>
<organism evidence="1 2">
    <name type="scientific">Pseudomonas citronellolis</name>
    <dbReference type="NCBI Taxonomy" id="53408"/>
    <lineage>
        <taxon>Bacteria</taxon>
        <taxon>Pseudomonadati</taxon>
        <taxon>Pseudomonadota</taxon>
        <taxon>Gammaproteobacteria</taxon>
        <taxon>Pseudomonadales</taxon>
        <taxon>Pseudomonadaceae</taxon>
        <taxon>Pseudomonas</taxon>
    </lineage>
</organism>
<name>A0AAQ1QZV5_9PSED</name>
<gene>
    <name evidence="1" type="ORF">SAMN05216577_1342</name>
</gene>
<sequence length="122" mass="13141">MHPKSQLPLVYSCSGCSNLAQLANDLALRLDRDGLAEMSCIAGVGGDVPPLVKKACSGRPILALDGCHLHCVRGCLARHGVIPAHALTLTEYGLRKRYGESSSLDDFEMLYEELQFLLLSSA</sequence>
<protein>
    <submittedName>
        <fullName evidence="1">Uncharacterized protein, contains metal-binding DGC domain</fullName>
    </submittedName>
</protein>
<dbReference type="RefSeq" id="WP_074984560.1">
    <property type="nucleotide sequence ID" value="NZ_BGPP01000002.1"/>
</dbReference>
<dbReference type="InterPro" id="IPR014958">
    <property type="entry name" value="DGC"/>
</dbReference>